<dbReference type="InterPro" id="IPR036390">
    <property type="entry name" value="WH_DNA-bd_sf"/>
</dbReference>
<sequence>MRHLDETDQKILQVLRANGRESLKGIAAKTGLARSTIRYRLEKLETDRVISGYEVKINPGSEVGLSAFLFVRLKHTPALEVIRHLSGYSEVRGCFSLAGDPDLIVDVRVNNSERLNELRDALAVLPACAEVRTSIVLKQEI</sequence>
<evidence type="ECO:0000313" key="5">
    <source>
        <dbReference type="EMBL" id="RCK34646.1"/>
    </source>
</evidence>
<dbReference type="GO" id="GO:0043565">
    <property type="term" value="F:sequence-specific DNA binding"/>
    <property type="evidence" value="ECO:0007669"/>
    <property type="project" value="InterPro"/>
</dbReference>
<evidence type="ECO:0000256" key="1">
    <source>
        <dbReference type="ARBA" id="ARBA00023015"/>
    </source>
</evidence>
<keyword evidence="1" id="KW-0805">Transcription regulation</keyword>
<dbReference type="Proteomes" id="UP000253226">
    <property type="component" value="Unassembled WGS sequence"/>
</dbReference>
<keyword evidence="2" id="KW-0238">DNA-binding</keyword>
<dbReference type="SMART" id="SM00344">
    <property type="entry name" value="HTH_ASNC"/>
    <property type="match status" value="1"/>
</dbReference>
<dbReference type="AlphaFoldDB" id="A0A367W2K3"/>
<dbReference type="Gene3D" id="1.10.10.10">
    <property type="entry name" value="Winged helix-like DNA-binding domain superfamily/Winged helix DNA-binding domain"/>
    <property type="match status" value="1"/>
</dbReference>
<dbReference type="InterPro" id="IPR000485">
    <property type="entry name" value="AsnC-type_HTH_dom"/>
</dbReference>
<dbReference type="SUPFAM" id="SSF46785">
    <property type="entry name" value="Winged helix' DNA-binding domain"/>
    <property type="match status" value="1"/>
</dbReference>
<proteinExistence type="predicted"/>
<dbReference type="Gene3D" id="3.30.70.920">
    <property type="match status" value="1"/>
</dbReference>
<dbReference type="Pfam" id="PF13404">
    <property type="entry name" value="HTH_AsnC-type"/>
    <property type="match status" value="1"/>
</dbReference>
<dbReference type="GO" id="GO:0005829">
    <property type="term" value="C:cytosol"/>
    <property type="evidence" value="ECO:0007669"/>
    <property type="project" value="TreeGrafter"/>
</dbReference>
<comment type="caution">
    <text evidence="5">The sequence shown here is derived from an EMBL/GenBank/DDBJ whole genome shotgun (WGS) entry which is preliminary data.</text>
</comment>
<dbReference type="PANTHER" id="PTHR30154">
    <property type="entry name" value="LEUCINE-RESPONSIVE REGULATORY PROTEIN"/>
    <property type="match status" value="1"/>
</dbReference>
<dbReference type="OrthoDB" id="9809462at2"/>
<dbReference type="InterPro" id="IPR019888">
    <property type="entry name" value="Tscrpt_reg_AsnC-like"/>
</dbReference>
<reference evidence="5 6" key="1">
    <citation type="submission" date="2014-07" db="EMBL/GenBank/DDBJ databases">
        <title>Draft genome sequence of Thalassospira profundimaris 35.</title>
        <authorList>
            <person name="Lai Q."/>
            <person name="Shao Z."/>
        </authorList>
    </citation>
    <scope>NUCLEOTIDE SEQUENCE [LARGE SCALE GENOMIC DNA]</scope>
    <source>
        <strain evidence="5 6">35</strain>
    </source>
</reference>
<evidence type="ECO:0000256" key="2">
    <source>
        <dbReference type="ARBA" id="ARBA00023125"/>
    </source>
</evidence>
<evidence type="ECO:0000313" key="6">
    <source>
        <dbReference type="Proteomes" id="UP000253226"/>
    </source>
</evidence>
<feature type="domain" description="HTH asnC-type" evidence="4">
    <location>
        <begin position="4"/>
        <end position="66"/>
    </location>
</feature>
<dbReference type="RefSeq" id="WP_114103182.1">
    <property type="nucleotide sequence ID" value="NZ_JPWF01000010.1"/>
</dbReference>
<organism evidence="5 6">
    <name type="scientific">Thalassospira profundimaris</name>
    <dbReference type="NCBI Taxonomy" id="502049"/>
    <lineage>
        <taxon>Bacteria</taxon>
        <taxon>Pseudomonadati</taxon>
        <taxon>Pseudomonadota</taxon>
        <taxon>Alphaproteobacteria</taxon>
        <taxon>Rhodospirillales</taxon>
        <taxon>Thalassospiraceae</taxon>
        <taxon>Thalassospira</taxon>
    </lineage>
</organism>
<dbReference type="PRINTS" id="PR00033">
    <property type="entry name" value="HTHASNC"/>
</dbReference>
<protein>
    <recommendedName>
        <fullName evidence="4">HTH asnC-type domain-containing protein</fullName>
    </recommendedName>
</protein>
<dbReference type="PROSITE" id="PS50956">
    <property type="entry name" value="HTH_ASNC_2"/>
    <property type="match status" value="1"/>
</dbReference>
<dbReference type="PANTHER" id="PTHR30154:SF34">
    <property type="entry name" value="TRANSCRIPTIONAL REGULATOR AZLB"/>
    <property type="match status" value="1"/>
</dbReference>
<dbReference type="GO" id="GO:0043200">
    <property type="term" value="P:response to amino acid"/>
    <property type="evidence" value="ECO:0007669"/>
    <property type="project" value="TreeGrafter"/>
</dbReference>
<dbReference type="InterPro" id="IPR036388">
    <property type="entry name" value="WH-like_DNA-bd_sf"/>
</dbReference>
<gene>
    <name evidence="5" type="ORF">TH19_15525</name>
</gene>
<dbReference type="SUPFAM" id="SSF54909">
    <property type="entry name" value="Dimeric alpha+beta barrel"/>
    <property type="match status" value="1"/>
</dbReference>
<dbReference type="InterPro" id="IPR019887">
    <property type="entry name" value="Tscrpt_reg_AsnC/Lrp_C"/>
</dbReference>
<dbReference type="Pfam" id="PF01037">
    <property type="entry name" value="AsnC_trans_reg"/>
    <property type="match status" value="1"/>
</dbReference>
<evidence type="ECO:0000256" key="3">
    <source>
        <dbReference type="ARBA" id="ARBA00023163"/>
    </source>
</evidence>
<dbReference type="EMBL" id="JPWF01000010">
    <property type="protein sequence ID" value="RCK34646.1"/>
    <property type="molecule type" value="Genomic_DNA"/>
</dbReference>
<dbReference type="InterPro" id="IPR011008">
    <property type="entry name" value="Dimeric_a/b-barrel"/>
</dbReference>
<name>A0A367W2K3_9PROT</name>
<accession>A0A367W2K3</accession>
<keyword evidence="3" id="KW-0804">Transcription</keyword>
<evidence type="ECO:0000259" key="4">
    <source>
        <dbReference type="PROSITE" id="PS50956"/>
    </source>
</evidence>